<evidence type="ECO:0000313" key="11">
    <source>
        <dbReference type="Proteomes" id="UP000027265"/>
    </source>
</evidence>
<dbReference type="HOGENOM" id="CLU_395905_0_0_1"/>
<evidence type="ECO:0000256" key="8">
    <source>
        <dbReference type="SAM" id="MobiDB-lite"/>
    </source>
</evidence>
<dbReference type="PANTHER" id="PTHR41391:SF1">
    <property type="entry name" value="RESTRICTION OF TELOMERE CAPPING PROTEIN 4"/>
    <property type="match status" value="1"/>
</dbReference>
<dbReference type="Proteomes" id="UP000027265">
    <property type="component" value="Unassembled WGS sequence"/>
</dbReference>
<feature type="compositionally biased region" description="Basic and acidic residues" evidence="8">
    <location>
        <begin position="239"/>
        <end position="255"/>
    </location>
</feature>
<evidence type="ECO:0000256" key="5">
    <source>
        <dbReference type="ARBA" id="ARBA00015162"/>
    </source>
</evidence>
<proteinExistence type="inferred from homology"/>
<dbReference type="GO" id="GO:0005737">
    <property type="term" value="C:cytoplasm"/>
    <property type="evidence" value="ECO:0007669"/>
    <property type="project" value="UniProtKB-SubCell"/>
</dbReference>
<feature type="region of interest" description="Disordered" evidence="8">
    <location>
        <begin position="387"/>
        <end position="456"/>
    </location>
</feature>
<evidence type="ECO:0000256" key="7">
    <source>
        <dbReference type="ARBA" id="ARBA00023242"/>
    </source>
</evidence>
<protein>
    <recommendedName>
        <fullName evidence="5">Restriction of telomere capping protein 4</fullName>
    </recommendedName>
</protein>
<comment type="subcellular location">
    <subcellularLocation>
        <location evidence="3">Cytoplasm</location>
    </subcellularLocation>
    <subcellularLocation>
        <location evidence="2">Nucleus</location>
    </subcellularLocation>
</comment>
<name>A0A067PPQ7_9AGAM</name>
<dbReference type="Pfam" id="PF14474">
    <property type="entry name" value="RTC4"/>
    <property type="match status" value="1"/>
</dbReference>
<gene>
    <name evidence="10" type="ORF">JAAARDRAFT_48074</name>
</gene>
<keyword evidence="11" id="KW-1185">Reference proteome</keyword>
<keyword evidence="6" id="KW-0963">Cytoplasm</keyword>
<dbReference type="AlphaFoldDB" id="A0A067PPQ7"/>
<dbReference type="InterPro" id="IPR028094">
    <property type="entry name" value="RTC4_C"/>
</dbReference>
<evidence type="ECO:0000313" key="10">
    <source>
        <dbReference type="EMBL" id="KDQ56788.1"/>
    </source>
</evidence>
<feature type="domain" description="Restriction of telomere capping protein 4 C-terminal" evidence="9">
    <location>
        <begin position="597"/>
        <end position="637"/>
    </location>
</feature>
<feature type="region of interest" description="Disordered" evidence="8">
    <location>
        <begin position="636"/>
        <end position="684"/>
    </location>
</feature>
<feature type="compositionally biased region" description="Acidic residues" evidence="8">
    <location>
        <begin position="644"/>
        <end position="653"/>
    </location>
</feature>
<keyword evidence="7" id="KW-0539">Nucleus</keyword>
<sequence>MSYEGKHTVFRTAVASAPSQPLTTSSKTHATPIAMMWQTVGERWLDSAREASSAKDKIVGWKQRAMVFDTTLRTQAGQQPITIPCPVEAFPDFCLEHDEILVNAFQLTNDTKFLEAYVDGTWELHSCTTSRRLVSTDEPLLYQALPDGIQGSRILDSECPTFDTLWRRQRGKGRLGEAEPMVPLGAPKQWARSSKLSDAEGLANERPQKRLRSGPIIDLTYSTSDDDDDDNMSQPGVDVLRKENTLKGPKVEQDPHTSLLQSFSRNGRGRGRGPSQKGAKSGRRKVSQIDGGKLWPTAYEAKDVIAGFKTMEIQLTERPKPSLEVLFTQTFNRPFIRSTFTRHWSLYQRFSRRHLNTIQQLEHTPVGSENSLWPSFVAVAEAEMDGSGNQYDRDEDEEDEDGNENDEDPSDAKRFCRAGNGDVGHANPSNVAPSSKRIVSDPSSSSSDNDSASESDDAAMVIDARFLCPYCDEIYPTNPSRCLKCLHRTTDSKSQPAPFAALGCRNKYHRITIPATAATEHCERHRFETRLIHKAIQAGWPRKINFEALQHRIVSLLKPTLGPIVDNPCQSSLFLQLVAKARKHGSMHTFGANVPGKSFIGRVLVPEVAIHLIETDLQISWKNAIQTKKESDSYGYLAFPDNGSDNDDDDDETPSIPSISSVPSVPSFQQQPVKRKGLTPPLFMASGMKDDAIEID</sequence>
<comment type="similarity">
    <text evidence="4">Belongs to the RTC4 family.</text>
</comment>
<feature type="compositionally biased region" description="Low complexity" evidence="8">
    <location>
        <begin position="654"/>
        <end position="667"/>
    </location>
</feature>
<evidence type="ECO:0000256" key="4">
    <source>
        <dbReference type="ARBA" id="ARBA00009461"/>
    </source>
</evidence>
<organism evidence="10 11">
    <name type="scientific">Jaapia argillacea MUCL 33604</name>
    <dbReference type="NCBI Taxonomy" id="933084"/>
    <lineage>
        <taxon>Eukaryota</taxon>
        <taxon>Fungi</taxon>
        <taxon>Dikarya</taxon>
        <taxon>Basidiomycota</taxon>
        <taxon>Agaricomycotina</taxon>
        <taxon>Agaricomycetes</taxon>
        <taxon>Agaricomycetidae</taxon>
        <taxon>Jaapiales</taxon>
        <taxon>Jaapiaceae</taxon>
        <taxon>Jaapia</taxon>
    </lineage>
</organism>
<dbReference type="InParanoid" id="A0A067PPQ7"/>
<dbReference type="OrthoDB" id="128308at2759"/>
<evidence type="ECO:0000259" key="9">
    <source>
        <dbReference type="Pfam" id="PF14474"/>
    </source>
</evidence>
<feature type="compositionally biased region" description="Low complexity" evidence="8">
    <location>
        <begin position="434"/>
        <end position="450"/>
    </location>
</feature>
<feature type="compositionally biased region" description="Acidic residues" evidence="8">
    <location>
        <begin position="393"/>
        <end position="409"/>
    </location>
</feature>
<reference evidence="11" key="1">
    <citation type="journal article" date="2014" name="Proc. Natl. Acad. Sci. U.S.A.">
        <title>Extensive sampling of basidiomycete genomes demonstrates inadequacy of the white-rot/brown-rot paradigm for wood decay fungi.</title>
        <authorList>
            <person name="Riley R."/>
            <person name="Salamov A.A."/>
            <person name="Brown D.W."/>
            <person name="Nagy L.G."/>
            <person name="Floudas D."/>
            <person name="Held B.W."/>
            <person name="Levasseur A."/>
            <person name="Lombard V."/>
            <person name="Morin E."/>
            <person name="Otillar R."/>
            <person name="Lindquist E.A."/>
            <person name="Sun H."/>
            <person name="LaButti K.M."/>
            <person name="Schmutz J."/>
            <person name="Jabbour D."/>
            <person name="Luo H."/>
            <person name="Baker S.E."/>
            <person name="Pisabarro A.G."/>
            <person name="Walton J.D."/>
            <person name="Blanchette R.A."/>
            <person name="Henrissat B."/>
            <person name="Martin F."/>
            <person name="Cullen D."/>
            <person name="Hibbett D.S."/>
            <person name="Grigoriev I.V."/>
        </authorList>
    </citation>
    <scope>NUCLEOTIDE SEQUENCE [LARGE SCALE GENOMIC DNA]</scope>
    <source>
        <strain evidence="11">MUCL 33604</strain>
    </source>
</reference>
<comment type="function">
    <text evidence="1">May be involved in a process influencing telomere capping.</text>
</comment>
<evidence type="ECO:0000256" key="3">
    <source>
        <dbReference type="ARBA" id="ARBA00004496"/>
    </source>
</evidence>
<dbReference type="EMBL" id="KL197721">
    <property type="protein sequence ID" value="KDQ56788.1"/>
    <property type="molecule type" value="Genomic_DNA"/>
</dbReference>
<evidence type="ECO:0000256" key="2">
    <source>
        <dbReference type="ARBA" id="ARBA00004123"/>
    </source>
</evidence>
<evidence type="ECO:0000256" key="6">
    <source>
        <dbReference type="ARBA" id="ARBA00022490"/>
    </source>
</evidence>
<dbReference type="InterPro" id="IPR039024">
    <property type="entry name" value="RTC4"/>
</dbReference>
<evidence type="ECO:0000256" key="1">
    <source>
        <dbReference type="ARBA" id="ARBA00002738"/>
    </source>
</evidence>
<dbReference type="PANTHER" id="PTHR41391">
    <property type="entry name" value="RESTRICTION OF TELOMERE CAPPING PROTEIN 4"/>
    <property type="match status" value="1"/>
</dbReference>
<accession>A0A067PPQ7</accession>
<feature type="region of interest" description="Disordered" evidence="8">
    <location>
        <begin position="171"/>
        <end position="289"/>
    </location>
</feature>
<dbReference type="GO" id="GO:0005634">
    <property type="term" value="C:nucleus"/>
    <property type="evidence" value="ECO:0007669"/>
    <property type="project" value="UniProtKB-SubCell"/>
</dbReference>